<feature type="transmembrane region" description="Helical" evidence="5">
    <location>
        <begin position="101"/>
        <end position="120"/>
    </location>
</feature>
<organism evidence="7 8">
    <name type="scientific">Tulasnella calospora MUT 4182</name>
    <dbReference type="NCBI Taxonomy" id="1051891"/>
    <lineage>
        <taxon>Eukaryota</taxon>
        <taxon>Fungi</taxon>
        <taxon>Dikarya</taxon>
        <taxon>Basidiomycota</taxon>
        <taxon>Agaricomycotina</taxon>
        <taxon>Agaricomycetes</taxon>
        <taxon>Cantharellales</taxon>
        <taxon>Tulasnellaceae</taxon>
        <taxon>Tulasnella</taxon>
    </lineage>
</organism>
<evidence type="ECO:0000259" key="6">
    <source>
        <dbReference type="Pfam" id="PF00324"/>
    </source>
</evidence>
<dbReference type="InterPro" id="IPR050524">
    <property type="entry name" value="APC_YAT"/>
</dbReference>
<keyword evidence="2 5" id="KW-0812">Transmembrane</keyword>
<evidence type="ECO:0000313" key="8">
    <source>
        <dbReference type="Proteomes" id="UP000054248"/>
    </source>
</evidence>
<dbReference type="GO" id="GO:0015171">
    <property type="term" value="F:amino acid transmembrane transporter activity"/>
    <property type="evidence" value="ECO:0007669"/>
    <property type="project" value="TreeGrafter"/>
</dbReference>
<dbReference type="OrthoDB" id="439917at2759"/>
<feature type="transmembrane region" description="Helical" evidence="5">
    <location>
        <begin position="249"/>
        <end position="268"/>
    </location>
</feature>
<evidence type="ECO:0000313" key="7">
    <source>
        <dbReference type="EMBL" id="KIO27521.1"/>
    </source>
</evidence>
<feature type="transmembrane region" description="Helical" evidence="5">
    <location>
        <begin position="153"/>
        <end position="173"/>
    </location>
</feature>
<sequence length="585" mass="64459">MSSVVYGLVVSSAEMVSVYPYCRGTVGLADRFVDPALGFAMGWNAWFHWGMVIPSQIAAAMSLINDWNYNSQLLWALPAIFIVLTTGSVFGARIYGELESGFAMIKLFAVVVLVGVAIVIDSHDVAHNRSPFRFWDPPFAQYRYIAGAKGRFLGFYAVLIQAAISFFGTEIPFIIAGELKDAPRAIYPVAKRLWVRVSIIYLITVFVAGTLVPRELLNALKLINPDGPNSPDLSPFLIVLKRAGSSYNWIRYLCIACFITSAASVASIEVFISARYLYFLAKAGHAPAFFGAAWIGTLFTYIRFWWGTRHPENQQKYRKEIKRIKENRAWGQPFWAIYSFTICSAILIFNGLIIFSQKNNVLCISPPFVDTAPKDPKALSRKFYHLAYKKQAVHLCQGPNDGIISFSPGCSAQLFSATTSPKPTKKNSKKDLESEGALLLVGGGPDEDARRSDIGKLIDWSNTLPCPHPSLACPMFASPEAHAAGIAYDFECVDPSSDLGNCGGCSFLDNNFKCPAPISARSLGSNSGRSLINHGVKRSMCVQGGCQIGRLTNVGFFVYTEIPDRPFNLLPSGVPTWIQDRLVLR</sequence>
<keyword evidence="8" id="KW-1185">Reference proteome</keyword>
<reference evidence="7 8" key="1">
    <citation type="submission" date="2014-04" db="EMBL/GenBank/DDBJ databases">
        <authorList>
            <consortium name="DOE Joint Genome Institute"/>
            <person name="Kuo A."/>
            <person name="Girlanda M."/>
            <person name="Perotto S."/>
            <person name="Kohler A."/>
            <person name="Nagy L.G."/>
            <person name="Floudas D."/>
            <person name="Copeland A."/>
            <person name="Barry K.W."/>
            <person name="Cichocki N."/>
            <person name="Veneault-Fourrey C."/>
            <person name="LaButti K."/>
            <person name="Lindquist E.A."/>
            <person name="Lipzen A."/>
            <person name="Lundell T."/>
            <person name="Morin E."/>
            <person name="Murat C."/>
            <person name="Sun H."/>
            <person name="Tunlid A."/>
            <person name="Henrissat B."/>
            <person name="Grigoriev I.V."/>
            <person name="Hibbett D.S."/>
            <person name="Martin F."/>
            <person name="Nordberg H.P."/>
            <person name="Cantor M.N."/>
            <person name="Hua S.X."/>
        </authorList>
    </citation>
    <scope>NUCLEOTIDE SEQUENCE [LARGE SCALE GENOMIC DNA]</scope>
    <source>
        <strain evidence="7 8">MUT 4182</strain>
    </source>
</reference>
<keyword evidence="4 5" id="KW-0472">Membrane</keyword>
<feature type="transmembrane region" description="Helical" evidence="5">
    <location>
        <begin position="46"/>
        <end position="64"/>
    </location>
</feature>
<name>A0A0C3QJX9_9AGAM</name>
<evidence type="ECO:0000256" key="5">
    <source>
        <dbReference type="SAM" id="Phobius"/>
    </source>
</evidence>
<feature type="transmembrane region" description="Helical" evidence="5">
    <location>
        <begin position="288"/>
        <end position="308"/>
    </location>
</feature>
<dbReference type="GO" id="GO:0016020">
    <property type="term" value="C:membrane"/>
    <property type="evidence" value="ECO:0007669"/>
    <property type="project" value="UniProtKB-SubCell"/>
</dbReference>
<dbReference type="AlphaFoldDB" id="A0A0C3QJX9"/>
<evidence type="ECO:0000256" key="2">
    <source>
        <dbReference type="ARBA" id="ARBA00022692"/>
    </source>
</evidence>
<dbReference type="Pfam" id="PF00324">
    <property type="entry name" value="AA_permease"/>
    <property type="match status" value="1"/>
</dbReference>
<dbReference type="PANTHER" id="PTHR43341:SF20">
    <property type="entry name" value="AAT FAMILY AMINO ACID TRANSPORTER"/>
    <property type="match status" value="1"/>
</dbReference>
<evidence type="ECO:0000256" key="4">
    <source>
        <dbReference type="ARBA" id="ARBA00023136"/>
    </source>
</evidence>
<dbReference type="HOGENOM" id="CLU_466292_0_0_1"/>
<feature type="transmembrane region" description="Helical" evidence="5">
    <location>
        <begin position="193"/>
        <end position="212"/>
    </location>
</feature>
<protein>
    <recommendedName>
        <fullName evidence="6">Amino acid permease/ SLC12A domain-containing protein</fullName>
    </recommendedName>
</protein>
<accession>A0A0C3QJX9</accession>
<dbReference type="PANTHER" id="PTHR43341">
    <property type="entry name" value="AMINO ACID PERMEASE"/>
    <property type="match status" value="1"/>
</dbReference>
<gene>
    <name evidence="7" type="ORF">M407DRAFT_23211</name>
</gene>
<comment type="subcellular location">
    <subcellularLocation>
        <location evidence="1">Membrane</location>
        <topology evidence="1">Multi-pass membrane protein</topology>
    </subcellularLocation>
</comment>
<dbReference type="Proteomes" id="UP000054248">
    <property type="component" value="Unassembled WGS sequence"/>
</dbReference>
<dbReference type="EMBL" id="KN823007">
    <property type="protein sequence ID" value="KIO27521.1"/>
    <property type="molecule type" value="Genomic_DNA"/>
</dbReference>
<reference evidence="8" key="2">
    <citation type="submission" date="2015-01" db="EMBL/GenBank/DDBJ databases">
        <title>Evolutionary Origins and Diversification of the Mycorrhizal Mutualists.</title>
        <authorList>
            <consortium name="DOE Joint Genome Institute"/>
            <consortium name="Mycorrhizal Genomics Consortium"/>
            <person name="Kohler A."/>
            <person name="Kuo A."/>
            <person name="Nagy L.G."/>
            <person name="Floudas D."/>
            <person name="Copeland A."/>
            <person name="Barry K.W."/>
            <person name="Cichocki N."/>
            <person name="Veneault-Fourrey C."/>
            <person name="LaButti K."/>
            <person name="Lindquist E.A."/>
            <person name="Lipzen A."/>
            <person name="Lundell T."/>
            <person name="Morin E."/>
            <person name="Murat C."/>
            <person name="Riley R."/>
            <person name="Ohm R."/>
            <person name="Sun H."/>
            <person name="Tunlid A."/>
            <person name="Henrissat B."/>
            <person name="Grigoriev I.V."/>
            <person name="Hibbett D.S."/>
            <person name="Martin F."/>
        </authorList>
    </citation>
    <scope>NUCLEOTIDE SEQUENCE [LARGE SCALE GENOMIC DNA]</scope>
    <source>
        <strain evidence="8">MUT 4182</strain>
    </source>
</reference>
<keyword evidence="3 5" id="KW-1133">Transmembrane helix</keyword>
<dbReference type="Gene3D" id="1.20.1740.10">
    <property type="entry name" value="Amino acid/polyamine transporter I"/>
    <property type="match status" value="1"/>
</dbReference>
<feature type="transmembrane region" description="Helical" evidence="5">
    <location>
        <begin position="73"/>
        <end position="95"/>
    </location>
</feature>
<dbReference type="InterPro" id="IPR004841">
    <property type="entry name" value="AA-permease/SLC12A_dom"/>
</dbReference>
<proteinExistence type="predicted"/>
<feature type="transmembrane region" description="Helical" evidence="5">
    <location>
        <begin position="329"/>
        <end position="355"/>
    </location>
</feature>
<evidence type="ECO:0000256" key="3">
    <source>
        <dbReference type="ARBA" id="ARBA00022989"/>
    </source>
</evidence>
<evidence type="ECO:0000256" key="1">
    <source>
        <dbReference type="ARBA" id="ARBA00004141"/>
    </source>
</evidence>
<feature type="domain" description="Amino acid permease/ SLC12A" evidence="6">
    <location>
        <begin position="3"/>
        <end position="291"/>
    </location>
</feature>
<dbReference type="STRING" id="1051891.A0A0C3QJX9"/>